<sequence>MDVSFCPGCGSALGDAAFVQEYWVAADRHVVCWCPSCALLCTVVLAAALVGTEPEH</sequence>
<evidence type="ECO:0000256" key="1">
    <source>
        <dbReference type="SAM" id="Phobius"/>
    </source>
</evidence>
<dbReference type="RefSeq" id="WP_218602144.1">
    <property type="nucleotide sequence ID" value="NZ_JADQDJ010000049.1"/>
</dbReference>
<proteinExistence type="predicted"/>
<protein>
    <recommendedName>
        <fullName evidence="4">Small CPxCG-related zinc finger protein</fullName>
    </recommendedName>
</protein>
<keyword evidence="3" id="KW-1185">Reference proteome</keyword>
<comment type="caution">
    <text evidence="2">The sequence shown here is derived from an EMBL/GenBank/DDBJ whole genome shotgun (WGS) entry which is preliminary data.</text>
</comment>
<evidence type="ECO:0000313" key="2">
    <source>
        <dbReference type="EMBL" id="MBW0133004.1"/>
    </source>
</evidence>
<organism evidence="2 3">
    <name type="scientific">Pseudonocardia abyssalis</name>
    <dbReference type="NCBI Taxonomy" id="2792008"/>
    <lineage>
        <taxon>Bacteria</taxon>
        <taxon>Bacillati</taxon>
        <taxon>Actinomycetota</taxon>
        <taxon>Actinomycetes</taxon>
        <taxon>Pseudonocardiales</taxon>
        <taxon>Pseudonocardiaceae</taxon>
        <taxon>Pseudonocardia</taxon>
    </lineage>
</organism>
<keyword evidence="1" id="KW-1133">Transmembrane helix</keyword>
<dbReference type="EMBL" id="JADQDK010000001">
    <property type="protein sequence ID" value="MBW0133004.1"/>
    <property type="molecule type" value="Genomic_DNA"/>
</dbReference>
<accession>A0ABS6UMH5</accession>
<gene>
    <name evidence="2" type="ORF">I4I81_01860</name>
</gene>
<name>A0ABS6UMH5_9PSEU</name>
<evidence type="ECO:0008006" key="4">
    <source>
        <dbReference type="Google" id="ProtNLM"/>
    </source>
</evidence>
<feature type="transmembrane region" description="Helical" evidence="1">
    <location>
        <begin position="30"/>
        <end position="50"/>
    </location>
</feature>
<evidence type="ECO:0000313" key="3">
    <source>
        <dbReference type="Proteomes" id="UP000694287"/>
    </source>
</evidence>
<keyword evidence="1" id="KW-0812">Transmembrane</keyword>
<keyword evidence="1" id="KW-0472">Membrane</keyword>
<reference evidence="2 3" key="1">
    <citation type="submission" date="2020-11" db="EMBL/GenBank/DDBJ databases">
        <title>Pseudonocardia abyssalis sp. nov. and Pseudonocardia oceani sp. nov., description and phylogenomic analysis of two novel actinomycetes isolated from the deep Southern Ocean.</title>
        <authorList>
            <person name="Parra J."/>
        </authorList>
    </citation>
    <scope>NUCLEOTIDE SEQUENCE [LARGE SCALE GENOMIC DNA]</scope>
    <source>
        <strain evidence="2 3">KRD-168</strain>
    </source>
</reference>
<dbReference type="Proteomes" id="UP000694287">
    <property type="component" value="Unassembled WGS sequence"/>
</dbReference>